<dbReference type="CDD" id="cd16917">
    <property type="entry name" value="HATPase_UhpB-NarQ-NarX-like"/>
    <property type="match status" value="1"/>
</dbReference>
<evidence type="ECO:0000259" key="11">
    <source>
        <dbReference type="Pfam" id="PF07730"/>
    </source>
</evidence>
<gene>
    <name evidence="13" type="ORF">EV646_103413</name>
</gene>
<dbReference type="SUPFAM" id="SSF55874">
    <property type="entry name" value="ATPase domain of HSP90 chaperone/DNA topoisomerase II/histidine kinase"/>
    <property type="match status" value="1"/>
</dbReference>
<feature type="transmembrane region" description="Helical" evidence="10">
    <location>
        <begin position="157"/>
        <end position="176"/>
    </location>
</feature>
<dbReference type="InterPro" id="IPR011712">
    <property type="entry name" value="Sig_transdc_His_kin_sub3_dim/P"/>
</dbReference>
<comment type="catalytic activity">
    <reaction evidence="1">
        <text>ATP + protein L-histidine = ADP + protein N-phospho-L-histidine.</text>
        <dbReference type="EC" id="2.7.13.3"/>
    </reaction>
</comment>
<dbReference type="PANTHER" id="PTHR24421">
    <property type="entry name" value="NITRATE/NITRITE SENSOR PROTEIN NARX-RELATED"/>
    <property type="match status" value="1"/>
</dbReference>
<keyword evidence="5" id="KW-0547">Nucleotide-binding</keyword>
<dbReference type="EMBL" id="SLWR01000003">
    <property type="protein sequence ID" value="TCO49434.1"/>
    <property type="molecule type" value="Genomic_DNA"/>
</dbReference>
<evidence type="ECO:0000256" key="9">
    <source>
        <dbReference type="SAM" id="Coils"/>
    </source>
</evidence>
<evidence type="ECO:0000256" key="3">
    <source>
        <dbReference type="ARBA" id="ARBA00022553"/>
    </source>
</evidence>
<feature type="coiled-coil region" evidence="9">
    <location>
        <begin position="183"/>
        <end position="210"/>
    </location>
</feature>
<feature type="transmembrane region" description="Helical" evidence="10">
    <location>
        <begin position="120"/>
        <end position="145"/>
    </location>
</feature>
<accession>A0A4R2IVJ6</accession>
<dbReference type="InterPro" id="IPR055558">
    <property type="entry name" value="DUF7134"/>
</dbReference>
<keyword evidence="6 13" id="KW-0418">Kinase</keyword>
<dbReference type="AlphaFoldDB" id="A0A4R2IVJ6"/>
<dbReference type="InterPro" id="IPR050482">
    <property type="entry name" value="Sensor_HK_TwoCompSys"/>
</dbReference>
<feature type="transmembrane region" description="Helical" evidence="10">
    <location>
        <begin position="67"/>
        <end position="83"/>
    </location>
</feature>
<dbReference type="GO" id="GO:0016020">
    <property type="term" value="C:membrane"/>
    <property type="evidence" value="ECO:0007669"/>
    <property type="project" value="InterPro"/>
</dbReference>
<evidence type="ECO:0000313" key="14">
    <source>
        <dbReference type="Proteomes" id="UP000295573"/>
    </source>
</evidence>
<dbReference type="EC" id="2.7.13.3" evidence="2"/>
<keyword evidence="4" id="KW-0808">Transferase</keyword>
<feature type="domain" description="DUF7134" evidence="12">
    <location>
        <begin position="40"/>
        <end position="180"/>
    </location>
</feature>
<keyword evidence="10" id="KW-0472">Membrane</keyword>
<keyword evidence="8" id="KW-0902">Two-component regulatory system</keyword>
<proteinExistence type="predicted"/>
<evidence type="ECO:0000256" key="8">
    <source>
        <dbReference type="ARBA" id="ARBA00023012"/>
    </source>
</evidence>
<evidence type="ECO:0000313" key="13">
    <source>
        <dbReference type="EMBL" id="TCO49434.1"/>
    </source>
</evidence>
<keyword evidence="10" id="KW-0812">Transmembrane</keyword>
<evidence type="ECO:0000256" key="1">
    <source>
        <dbReference type="ARBA" id="ARBA00000085"/>
    </source>
</evidence>
<evidence type="ECO:0000256" key="7">
    <source>
        <dbReference type="ARBA" id="ARBA00022840"/>
    </source>
</evidence>
<organism evidence="13 14">
    <name type="scientific">Kribbella antiqua</name>
    <dbReference type="NCBI Taxonomy" id="2512217"/>
    <lineage>
        <taxon>Bacteria</taxon>
        <taxon>Bacillati</taxon>
        <taxon>Actinomycetota</taxon>
        <taxon>Actinomycetes</taxon>
        <taxon>Propionibacteriales</taxon>
        <taxon>Kribbellaceae</taxon>
        <taxon>Kribbella</taxon>
    </lineage>
</organism>
<evidence type="ECO:0000256" key="2">
    <source>
        <dbReference type="ARBA" id="ARBA00012438"/>
    </source>
</evidence>
<evidence type="ECO:0000256" key="5">
    <source>
        <dbReference type="ARBA" id="ARBA00022741"/>
    </source>
</evidence>
<name>A0A4R2IVJ6_9ACTN</name>
<comment type="caution">
    <text evidence="13">The sequence shown here is derived from an EMBL/GenBank/DDBJ whole genome shotgun (WGS) entry which is preliminary data.</text>
</comment>
<dbReference type="PANTHER" id="PTHR24421:SF10">
    <property type="entry name" value="NITRATE_NITRITE SENSOR PROTEIN NARQ"/>
    <property type="match status" value="1"/>
</dbReference>
<dbReference type="Proteomes" id="UP000295573">
    <property type="component" value="Unassembled WGS sequence"/>
</dbReference>
<feature type="domain" description="Signal transduction histidine kinase subgroup 3 dimerisation and phosphoacceptor" evidence="11">
    <location>
        <begin position="208"/>
        <end position="269"/>
    </location>
</feature>
<reference evidence="13 14" key="1">
    <citation type="journal article" date="2015" name="Stand. Genomic Sci.">
        <title>Genomic Encyclopedia of Bacterial and Archaeal Type Strains, Phase III: the genomes of soil and plant-associated and newly described type strains.</title>
        <authorList>
            <person name="Whitman W.B."/>
            <person name="Woyke T."/>
            <person name="Klenk H.P."/>
            <person name="Zhou Y."/>
            <person name="Lilburn T.G."/>
            <person name="Beck B.J."/>
            <person name="De Vos P."/>
            <person name="Vandamme P."/>
            <person name="Eisen J.A."/>
            <person name="Garrity G."/>
            <person name="Hugenholtz P."/>
            <person name="Kyrpides N.C."/>
        </authorList>
    </citation>
    <scope>NUCLEOTIDE SEQUENCE [LARGE SCALE GENOMIC DNA]</scope>
    <source>
        <strain evidence="13 14">VKM Ac-2541</strain>
    </source>
</reference>
<evidence type="ECO:0000256" key="10">
    <source>
        <dbReference type="SAM" id="Phobius"/>
    </source>
</evidence>
<keyword evidence="9" id="KW-0175">Coiled coil</keyword>
<keyword evidence="7" id="KW-0067">ATP-binding</keyword>
<evidence type="ECO:0000256" key="4">
    <source>
        <dbReference type="ARBA" id="ARBA00022679"/>
    </source>
</evidence>
<keyword evidence="3" id="KW-0597">Phosphoprotein</keyword>
<dbReference type="Pfam" id="PF07730">
    <property type="entry name" value="HisKA_3"/>
    <property type="match status" value="1"/>
</dbReference>
<dbReference type="Pfam" id="PF23539">
    <property type="entry name" value="DUF7134"/>
    <property type="match status" value="1"/>
</dbReference>
<evidence type="ECO:0000256" key="6">
    <source>
        <dbReference type="ARBA" id="ARBA00022777"/>
    </source>
</evidence>
<dbReference type="GO" id="GO:0046983">
    <property type="term" value="F:protein dimerization activity"/>
    <property type="evidence" value="ECO:0007669"/>
    <property type="project" value="InterPro"/>
</dbReference>
<dbReference type="Gene3D" id="1.20.5.1930">
    <property type="match status" value="1"/>
</dbReference>
<keyword evidence="10" id="KW-1133">Transmembrane helix</keyword>
<feature type="transmembrane region" description="Helical" evidence="10">
    <location>
        <begin position="89"/>
        <end position="108"/>
    </location>
</feature>
<dbReference type="InterPro" id="IPR036890">
    <property type="entry name" value="HATPase_C_sf"/>
</dbReference>
<dbReference type="Gene3D" id="3.30.565.10">
    <property type="entry name" value="Histidine kinase-like ATPase, C-terminal domain"/>
    <property type="match status" value="1"/>
</dbReference>
<dbReference type="GO" id="GO:0005524">
    <property type="term" value="F:ATP binding"/>
    <property type="evidence" value="ECO:0007669"/>
    <property type="project" value="UniProtKB-KW"/>
</dbReference>
<protein>
    <recommendedName>
        <fullName evidence="2">histidine kinase</fullName>
        <ecNumber evidence="2">2.7.13.3</ecNumber>
    </recommendedName>
</protein>
<dbReference type="GO" id="GO:0000155">
    <property type="term" value="F:phosphorelay sensor kinase activity"/>
    <property type="evidence" value="ECO:0007669"/>
    <property type="project" value="InterPro"/>
</dbReference>
<sequence length="403" mass="42889">MSVSRQSRQWSAATYREQMMTFAGASADARVDATPRVVSRWVDIALAAPLTAGSQIAAWSGTFRGPVGVNALLALAMTVPLFWRRSRPLPVLSIVVAVVGIQALVFGATETAAVLLPLLAAVYSAAAYGGPAYVVASIALLGIVVHDLRDPLVDSPSQAWFSPLVTTAVFAVGRVVHSRRCQAEEAVARAAVAERDREQAIADAVESEQRRLGREVHDVVAHSISVMALHAGAAEQVLDRSPERAREALRLIQRTGHDAAREMGRLLSHEDGESREPLPSMSAVPELLGRVRAAGLDVDMIVEGARRDMTPALDLSLFRIVQEGLTNALKHAPSARTTVRVRYDKDAVSVEVLSEGPTARHENGSAGRGLRGIAERVDAVGGRLEAGPHAPSGWRLAAVVPAP</sequence>
<evidence type="ECO:0000259" key="12">
    <source>
        <dbReference type="Pfam" id="PF23539"/>
    </source>
</evidence>
<keyword evidence="14" id="KW-1185">Reference proteome</keyword>